<name>A0ABM8G161_9CELL</name>
<evidence type="ECO:0000259" key="5">
    <source>
        <dbReference type="PROSITE" id="PS50931"/>
    </source>
</evidence>
<gene>
    <name evidence="6" type="ORF">GCM10025865_10930</name>
</gene>
<evidence type="ECO:0000256" key="2">
    <source>
        <dbReference type="ARBA" id="ARBA00023015"/>
    </source>
</evidence>
<keyword evidence="2" id="KW-0805">Transcription regulation</keyword>
<keyword evidence="7" id="KW-1185">Reference proteome</keyword>
<dbReference type="CDD" id="cd05466">
    <property type="entry name" value="PBP2_LTTR_substrate"/>
    <property type="match status" value="1"/>
</dbReference>
<dbReference type="PROSITE" id="PS50931">
    <property type="entry name" value="HTH_LYSR"/>
    <property type="match status" value="1"/>
</dbReference>
<dbReference type="Pfam" id="PF00126">
    <property type="entry name" value="HTH_1"/>
    <property type="match status" value="1"/>
</dbReference>
<keyword evidence="4" id="KW-0804">Transcription</keyword>
<evidence type="ECO:0000256" key="4">
    <source>
        <dbReference type="ARBA" id="ARBA00023163"/>
    </source>
</evidence>
<dbReference type="PRINTS" id="PR00039">
    <property type="entry name" value="HTHLYSR"/>
</dbReference>
<dbReference type="Gene3D" id="1.10.10.10">
    <property type="entry name" value="Winged helix-like DNA-binding domain superfamily/Winged helix DNA-binding domain"/>
    <property type="match status" value="1"/>
</dbReference>
<dbReference type="SUPFAM" id="SSF53850">
    <property type="entry name" value="Periplasmic binding protein-like II"/>
    <property type="match status" value="1"/>
</dbReference>
<dbReference type="EMBL" id="AP027729">
    <property type="protein sequence ID" value="BDZ41794.1"/>
    <property type="molecule type" value="Genomic_DNA"/>
</dbReference>
<comment type="similarity">
    <text evidence="1">Belongs to the LysR transcriptional regulatory family.</text>
</comment>
<dbReference type="SUPFAM" id="SSF46785">
    <property type="entry name" value="Winged helix' DNA-binding domain"/>
    <property type="match status" value="1"/>
</dbReference>
<proteinExistence type="inferred from homology"/>
<feature type="domain" description="HTH lysR-type" evidence="5">
    <location>
        <begin position="2"/>
        <end position="59"/>
    </location>
</feature>
<dbReference type="InterPro" id="IPR036388">
    <property type="entry name" value="WH-like_DNA-bd_sf"/>
</dbReference>
<evidence type="ECO:0000256" key="3">
    <source>
        <dbReference type="ARBA" id="ARBA00023125"/>
    </source>
</evidence>
<evidence type="ECO:0000313" key="6">
    <source>
        <dbReference type="EMBL" id="BDZ41794.1"/>
    </source>
</evidence>
<dbReference type="Proteomes" id="UP001321475">
    <property type="component" value="Chromosome"/>
</dbReference>
<dbReference type="PANTHER" id="PTHR30346">
    <property type="entry name" value="TRANSCRIPTIONAL DUAL REGULATOR HCAR-RELATED"/>
    <property type="match status" value="1"/>
</dbReference>
<dbReference type="Gene3D" id="3.40.190.10">
    <property type="entry name" value="Periplasmic binding protein-like II"/>
    <property type="match status" value="2"/>
</dbReference>
<dbReference type="InterPro" id="IPR000847">
    <property type="entry name" value="LysR_HTH_N"/>
</dbReference>
<evidence type="ECO:0000313" key="7">
    <source>
        <dbReference type="Proteomes" id="UP001321475"/>
    </source>
</evidence>
<organism evidence="6 7">
    <name type="scientific">Paraoerskovia sediminicola</name>
    <dbReference type="NCBI Taxonomy" id="1138587"/>
    <lineage>
        <taxon>Bacteria</taxon>
        <taxon>Bacillati</taxon>
        <taxon>Actinomycetota</taxon>
        <taxon>Actinomycetes</taxon>
        <taxon>Micrococcales</taxon>
        <taxon>Cellulomonadaceae</taxon>
        <taxon>Paraoerskovia</taxon>
    </lineage>
</organism>
<keyword evidence="3" id="KW-0238">DNA-binding</keyword>
<protein>
    <submittedName>
        <fullName evidence="6">LysR family transcriptional regulator</fullName>
    </submittedName>
</protein>
<evidence type="ECO:0000256" key="1">
    <source>
        <dbReference type="ARBA" id="ARBA00009437"/>
    </source>
</evidence>
<accession>A0ABM8G161</accession>
<sequence length="304" mass="31565">MPSLRALSTLIAVVDHGSITAAARALHLSQPAVSQQLTALEREVGTPLLERLPRGVRPTAAGAAMLADARAALAAVERSVDAGQAVARGEAGRLRVAVVESMTAPVVAPVLREWLARRPEVDLDIVESTSADDVARLLDTEQADLGIGPRSPGWTGRRLVVGREEIHVVLPGQPRVGRPDGPDLEHPPPAAPVTWDELAAGPVVHYHPANSLGGWLDAAAARHGVVLRPAVRTLHATTAAALARAGLGPALVPASALAPGGWDGVRHLAPRLRREIVVMVANDGDGLARSFADAVVARGAPRVA</sequence>
<reference evidence="7" key="1">
    <citation type="journal article" date="2019" name="Int. J. Syst. Evol. Microbiol.">
        <title>The Global Catalogue of Microorganisms (GCM) 10K type strain sequencing project: providing services to taxonomists for standard genome sequencing and annotation.</title>
        <authorList>
            <consortium name="The Broad Institute Genomics Platform"/>
            <consortium name="The Broad Institute Genome Sequencing Center for Infectious Disease"/>
            <person name="Wu L."/>
            <person name="Ma J."/>
        </authorList>
    </citation>
    <scope>NUCLEOTIDE SEQUENCE [LARGE SCALE GENOMIC DNA]</scope>
    <source>
        <strain evidence="7">NBRC 108565</strain>
    </source>
</reference>
<dbReference type="InterPro" id="IPR036390">
    <property type="entry name" value="WH_DNA-bd_sf"/>
</dbReference>
<dbReference type="Pfam" id="PF03466">
    <property type="entry name" value="LysR_substrate"/>
    <property type="match status" value="1"/>
</dbReference>
<dbReference type="InterPro" id="IPR005119">
    <property type="entry name" value="LysR_subst-bd"/>
</dbReference>
<dbReference type="RefSeq" id="WP_286218879.1">
    <property type="nucleotide sequence ID" value="NZ_AP027729.1"/>
</dbReference>
<dbReference type="PANTHER" id="PTHR30346:SF28">
    <property type="entry name" value="HTH-TYPE TRANSCRIPTIONAL REGULATOR CYNR"/>
    <property type="match status" value="1"/>
</dbReference>